<evidence type="ECO:0000256" key="4">
    <source>
        <dbReference type="ARBA" id="ARBA00022840"/>
    </source>
</evidence>
<keyword evidence="4" id="KW-0067">ATP-binding</keyword>
<dbReference type="Gene3D" id="3.40.50.300">
    <property type="entry name" value="P-loop containing nucleotide triphosphate hydrolases"/>
    <property type="match status" value="2"/>
</dbReference>
<dbReference type="Pfam" id="PF10431">
    <property type="entry name" value="ClpB_D2-small"/>
    <property type="match status" value="1"/>
</dbReference>
<comment type="caution">
    <text evidence="6">The sequence shown here is derived from an EMBL/GenBank/DDBJ whole genome shotgun (WGS) entry which is preliminary data.</text>
</comment>
<evidence type="ECO:0000259" key="5">
    <source>
        <dbReference type="PROSITE" id="PS51752"/>
    </source>
</evidence>
<keyword evidence="7" id="KW-1185">Reference proteome</keyword>
<dbReference type="Pfam" id="PF07724">
    <property type="entry name" value="AAA_2"/>
    <property type="match status" value="1"/>
</dbReference>
<evidence type="ECO:0000313" key="6">
    <source>
        <dbReference type="EMBL" id="RYR60507.1"/>
    </source>
</evidence>
<keyword evidence="3" id="KW-0547">Nucleotide-binding</keyword>
<dbReference type="GO" id="GO:0005737">
    <property type="term" value="C:cytoplasm"/>
    <property type="evidence" value="ECO:0007669"/>
    <property type="project" value="TreeGrafter"/>
</dbReference>
<evidence type="ECO:0000256" key="2">
    <source>
        <dbReference type="ARBA" id="ARBA00022734"/>
    </source>
</evidence>
<dbReference type="GO" id="GO:0034605">
    <property type="term" value="P:cellular response to heat"/>
    <property type="evidence" value="ECO:0007669"/>
    <property type="project" value="TreeGrafter"/>
</dbReference>
<dbReference type="SUPFAM" id="SSF52540">
    <property type="entry name" value="P-loop containing nucleoside triphosphate hydrolases"/>
    <property type="match status" value="2"/>
</dbReference>
<dbReference type="STRING" id="3818.A0A445DBG8"/>
<protein>
    <recommendedName>
        <fullName evidence="5">Jacalin-type lectin domain-containing protein</fullName>
    </recommendedName>
</protein>
<name>A0A445DBG8_ARAHY</name>
<dbReference type="GO" id="GO:0005524">
    <property type="term" value="F:ATP binding"/>
    <property type="evidence" value="ECO:0007669"/>
    <property type="project" value="UniProtKB-KW"/>
</dbReference>
<dbReference type="SMART" id="SM00382">
    <property type="entry name" value="AAA"/>
    <property type="match status" value="1"/>
</dbReference>
<dbReference type="PANTHER" id="PTHR11638">
    <property type="entry name" value="ATP-DEPENDENT CLP PROTEASE"/>
    <property type="match status" value="1"/>
</dbReference>
<dbReference type="CDD" id="cd00009">
    <property type="entry name" value="AAA"/>
    <property type="match status" value="1"/>
</dbReference>
<evidence type="ECO:0000256" key="1">
    <source>
        <dbReference type="ARBA" id="ARBA00006568"/>
    </source>
</evidence>
<dbReference type="AlphaFoldDB" id="A0A445DBG8"/>
<dbReference type="InterPro" id="IPR027417">
    <property type="entry name" value="P-loop_NTPase"/>
</dbReference>
<dbReference type="GO" id="GO:0016887">
    <property type="term" value="F:ATP hydrolysis activity"/>
    <property type="evidence" value="ECO:0007669"/>
    <property type="project" value="InterPro"/>
</dbReference>
<dbReference type="Gene3D" id="2.100.10.30">
    <property type="entry name" value="Jacalin-like lectin domain"/>
    <property type="match status" value="1"/>
</dbReference>
<dbReference type="Proteomes" id="UP000289738">
    <property type="component" value="Chromosome A04"/>
</dbReference>
<dbReference type="InterPro" id="IPR033734">
    <property type="entry name" value="Jacalin-like_lectin_dom_plant"/>
</dbReference>
<dbReference type="InterPro" id="IPR019489">
    <property type="entry name" value="Clp_ATPase_C"/>
</dbReference>
<dbReference type="GO" id="GO:0030246">
    <property type="term" value="F:carbohydrate binding"/>
    <property type="evidence" value="ECO:0007669"/>
    <property type="project" value="UniProtKB-KW"/>
</dbReference>
<dbReference type="SMR" id="A0A445DBG8"/>
<evidence type="ECO:0000313" key="7">
    <source>
        <dbReference type="Proteomes" id="UP000289738"/>
    </source>
</evidence>
<dbReference type="CDD" id="cd09612">
    <property type="entry name" value="Jacalin"/>
    <property type="match status" value="1"/>
</dbReference>
<dbReference type="CDD" id="cd19499">
    <property type="entry name" value="RecA-like_ClpB_Hsp104-like"/>
    <property type="match status" value="1"/>
</dbReference>
<dbReference type="SMART" id="SM00915">
    <property type="entry name" value="Jacalin"/>
    <property type="match status" value="1"/>
</dbReference>
<dbReference type="InterPro" id="IPR003593">
    <property type="entry name" value="AAA+_ATPase"/>
</dbReference>
<dbReference type="InterPro" id="IPR036404">
    <property type="entry name" value="Jacalin-like_lectin_dom_sf"/>
</dbReference>
<dbReference type="PANTHER" id="PTHR11638:SF186">
    <property type="entry name" value="CLP R DOMAIN-CONTAINING PROTEIN"/>
    <property type="match status" value="1"/>
</dbReference>
<organism evidence="6 7">
    <name type="scientific">Arachis hypogaea</name>
    <name type="common">Peanut</name>
    <dbReference type="NCBI Taxonomy" id="3818"/>
    <lineage>
        <taxon>Eukaryota</taxon>
        <taxon>Viridiplantae</taxon>
        <taxon>Streptophyta</taxon>
        <taxon>Embryophyta</taxon>
        <taxon>Tracheophyta</taxon>
        <taxon>Spermatophyta</taxon>
        <taxon>Magnoliopsida</taxon>
        <taxon>eudicotyledons</taxon>
        <taxon>Gunneridae</taxon>
        <taxon>Pentapetalae</taxon>
        <taxon>rosids</taxon>
        <taxon>fabids</taxon>
        <taxon>Fabales</taxon>
        <taxon>Fabaceae</taxon>
        <taxon>Papilionoideae</taxon>
        <taxon>50 kb inversion clade</taxon>
        <taxon>dalbergioids sensu lato</taxon>
        <taxon>Dalbergieae</taxon>
        <taxon>Pterocarpus clade</taxon>
        <taxon>Arachis</taxon>
    </lineage>
</organism>
<reference evidence="6 7" key="1">
    <citation type="submission" date="2019-01" db="EMBL/GenBank/DDBJ databases">
        <title>Sequencing of cultivated peanut Arachis hypogaea provides insights into genome evolution and oil improvement.</title>
        <authorList>
            <person name="Chen X."/>
        </authorList>
    </citation>
    <scope>NUCLEOTIDE SEQUENCE [LARGE SCALE GENOMIC DNA]</scope>
    <source>
        <strain evidence="7">cv. Fuhuasheng</strain>
        <tissue evidence="6">Leaves</tissue>
    </source>
</reference>
<dbReference type="Gene3D" id="1.10.8.60">
    <property type="match status" value="1"/>
</dbReference>
<keyword evidence="2" id="KW-0430">Lectin</keyword>
<dbReference type="EMBL" id="SDMP01000004">
    <property type="protein sequence ID" value="RYR60507.1"/>
    <property type="molecule type" value="Genomic_DNA"/>
</dbReference>
<dbReference type="InterPro" id="IPR050130">
    <property type="entry name" value="ClpA_ClpB"/>
</dbReference>
<dbReference type="InterPro" id="IPR003959">
    <property type="entry name" value="ATPase_AAA_core"/>
</dbReference>
<dbReference type="PROSITE" id="PS51752">
    <property type="entry name" value="JACALIN_LECTIN"/>
    <property type="match status" value="1"/>
</dbReference>
<feature type="domain" description="Jacalin-type lectin" evidence="5">
    <location>
        <begin position="1"/>
        <end position="130"/>
    </location>
</feature>
<dbReference type="SMART" id="SM01086">
    <property type="entry name" value="ClpB_D2-small"/>
    <property type="match status" value="1"/>
</dbReference>
<dbReference type="InterPro" id="IPR001229">
    <property type="entry name" value="Jacalin-like_lectin_dom"/>
</dbReference>
<gene>
    <name evidence="6" type="ORF">Ahy_A04g017564</name>
</gene>
<sequence>MSLTLVYDNHGKRFKATKHGGSNPKLKAKKEKIKLKYPGEFLVGISGHYFPLQARDGGNPYIRSLKFISNKSILNPKKKGGAINFVQETYGPYGVEEGTPFDFAMKDLEIVGFHGRSGWYLDSIGIHLRHRQVKTEKGDHPLKGPEKKADYSALGKYGKDLTGVAKAGKLDKVSRRDGDIRRCIQVLSRRTKNNPVLVGEPGVGKTAIVEGLAQRIVEGEVPQVLMNRRLVSLDIGGLVAGSELRGQFEEKLKAVLKQVSESEGQIILFIDEIHTIVGAELAKALASYLFHTEEALVRINMSEYKDKHMVSRLIGAPPGFRGTGEAGQLTERVRRRPYSVILLDEIEKADRGILDVLLPVLDDGRVTDASGRKVSFTNTVIIMTSNVGSNVIHNAMERQLGYEHMKKEVMAAAQKEFRPEFINRVDEFIVFRPLEPDQINSIVKLQLNEVKKISKESQKMEITVRDSAVKLIAEWGYDQNYGARLVKRVIQQKVLTELTNGVLNGKFKENDRILIDRDITSKEENKLSIRKLRPGSA</sequence>
<proteinExistence type="inferred from homology"/>
<accession>A0A445DBG8</accession>
<dbReference type="Pfam" id="PF01419">
    <property type="entry name" value="Jacalin"/>
    <property type="match status" value="1"/>
</dbReference>
<dbReference type="SUPFAM" id="SSF51101">
    <property type="entry name" value="Mannose-binding lectins"/>
    <property type="match status" value="1"/>
</dbReference>
<evidence type="ECO:0000256" key="3">
    <source>
        <dbReference type="ARBA" id="ARBA00022741"/>
    </source>
</evidence>
<comment type="similarity">
    <text evidence="1">Belongs to the jacalin lectin family.</text>
</comment>
<dbReference type="Gramene" id="arahy.Tifrunner.gnm2.ann2.Ah04g408200.1">
    <property type="protein sequence ID" value="arahy.Tifrunner.gnm2.ann2.Ah04g408200.1-CDS"/>
    <property type="gene ID" value="arahy.Tifrunner.gnm2.ann2.Ah04g408200"/>
</dbReference>